<dbReference type="STRING" id="1123367.GCA_000621305_00215"/>
<evidence type="ECO:0000313" key="2">
    <source>
        <dbReference type="Proteomes" id="UP000013232"/>
    </source>
</evidence>
<gene>
    <name evidence="1" type="ORF">C666_05670</name>
</gene>
<organism evidence="1 2">
    <name type="scientific">Thauera linaloolentis (strain DSM 12138 / JCM 21573 / CCUG 41526 / CIP 105981 / IAM 15112 / NBRC 102519 / 47Lol)</name>
    <dbReference type="NCBI Taxonomy" id="1123367"/>
    <lineage>
        <taxon>Bacteria</taxon>
        <taxon>Pseudomonadati</taxon>
        <taxon>Pseudomonadota</taxon>
        <taxon>Betaproteobacteria</taxon>
        <taxon>Rhodocyclales</taxon>
        <taxon>Zoogloeaceae</taxon>
        <taxon>Thauera</taxon>
    </lineage>
</organism>
<dbReference type="Proteomes" id="UP000013232">
    <property type="component" value="Unassembled WGS sequence"/>
</dbReference>
<dbReference type="EMBL" id="AMXE01000013">
    <property type="protein sequence ID" value="ENO89516.1"/>
    <property type="molecule type" value="Genomic_DNA"/>
</dbReference>
<evidence type="ECO:0000313" key="1">
    <source>
        <dbReference type="EMBL" id="ENO89516.1"/>
    </source>
</evidence>
<keyword evidence="2" id="KW-1185">Reference proteome</keyword>
<proteinExistence type="predicted"/>
<accession>N6Y5M9</accession>
<dbReference type="OrthoDB" id="9182035at2"/>
<name>N6Y5M9_THAL4</name>
<dbReference type="RefSeq" id="WP_004335265.1">
    <property type="nucleotide sequence ID" value="NZ_AMXE01000013.1"/>
</dbReference>
<protein>
    <submittedName>
        <fullName evidence="1">Uncharacterized protein</fullName>
    </submittedName>
</protein>
<comment type="caution">
    <text evidence="1">The sequence shown here is derived from an EMBL/GenBank/DDBJ whole genome shotgun (WGS) entry which is preliminary data.</text>
</comment>
<reference evidence="1 2" key="1">
    <citation type="submission" date="2012-09" db="EMBL/GenBank/DDBJ databases">
        <title>Draft Genome Sequences of 6 Strains from Genus Thauera.</title>
        <authorList>
            <person name="Liu B."/>
            <person name="Shapleigh J.P."/>
            <person name="Frostegard A.H."/>
        </authorList>
    </citation>
    <scope>NUCLEOTIDE SEQUENCE [LARGE SCALE GENOMIC DNA]</scope>
    <source>
        <strain evidence="2">47Lol / DSM 12138</strain>
    </source>
</reference>
<sequence>MSLNYGLAWADLLPPPAEAAIKRLERNRNAFDRSDQFCAGKFRGDACAILGSRLAGGGEGVCDNEINRATFTIDLYCKRTGLALIERSLPKDGFVAEAALCADAEASRPWNCAPLPETPADRFCQGKSIGQACTVAMSYDGRPEQHEGICREETQREGFYYQGRRVATRQAILCMAPEAVERRYRNASWLEKLRQ</sequence>
<dbReference type="AlphaFoldDB" id="N6Y5M9"/>